<dbReference type="EMBL" id="QUSF01000005">
    <property type="protein sequence ID" value="RLW09364.1"/>
    <property type="molecule type" value="Genomic_DNA"/>
</dbReference>
<name>A0A3L8SWD7_CHLGU</name>
<feature type="signal peptide" evidence="1">
    <location>
        <begin position="1"/>
        <end position="16"/>
    </location>
</feature>
<accession>A0A3L8SWD7</accession>
<organism evidence="2 3">
    <name type="scientific">Chloebia gouldiae</name>
    <name type="common">Gouldian finch</name>
    <name type="synonym">Erythrura gouldiae</name>
    <dbReference type="NCBI Taxonomy" id="44316"/>
    <lineage>
        <taxon>Eukaryota</taxon>
        <taxon>Metazoa</taxon>
        <taxon>Chordata</taxon>
        <taxon>Craniata</taxon>
        <taxon>Vertebrata</taxon>
        <taxon>Euteleostomi</taxon>
        <taxon>Archelosauria</taxon>
        <taxon>Archosauria</taxon>
        <taxon>Dinosauria</taxon>
        <taxon>Saurischia</taxon>
        <taxon>Theropoda</taxon>
        <taxon>Coelurosauria</taxon>
        <taxon>Aves</taxon>
        <taxon>Neognathae</taxon>
        <taxon>Neoaves</taxon>
        <taxon>Telluraves</taxon>
        <taxon>Australaves</taxon>
        <taxon>Passeriformes</taxon>
        <taxon>Passeroidea</taxon>
        <taxon>Passeridae</taxon>
        <taxon>Chloebia</taxon>
    </lineage>
</organism>
<gene>
    <name evidence="2" type="ORF">DV515_00002824</name>
</gene>
<dbReference type="Proteomes" id="UP000276834">
    <property type="component" value="Unassembled WGS sequence"/>
</dbReference>
<sequence length="165" mass="18513">MAMITIMCFVSQLVLSQSSQPCAVARAALEKTAWAKHQLKLCPRYRPSSLCCQNTQQRLWLTATCKCLAQTHYPHLSFSKRQQIITANALRSLLELPSKVQHTSVIETCKSWTSLLSVEEWPQGQRGCGFKVQKKHSGQIMKTKTGFDFEGRKALPVALELFTAG</sequence>
<protein>
    <submittedName>
        <fullName evidence="2">Uncharacterized protein</fullName>
    </submittedName>
</protein>
<dbReference type="AlphaFoldDB" id="A0A3L8SWD7"/>
<comment type="caution">
    <text evidence="2">The sequence shown here is derived from an EMBL/GenBank/DDBJ whole genome shotgun (WGS) entry which is preliminary data.</text>
</comment>
<proteinExistence type="predicted"/>
<evidence type="ECO:0000313" key="2">
    <source>
        <dbReference type="EMBL" id="RLW09364.1"/>
    </source>
</evidence>
<keyword evidence="3" id="KW-1185">Reference proteome</keyword>
<evidence type="ECO:0000256" key="1">
    <source>
        <dbReference type="SAM" id="SignalP"/>
    </source>
</evidence>
<evidence type="ECO:0000313" key="3">
    <source>
        <dbReference type="Proteomes" id="UP000276834"/>
    </source>
</evidence>
<reference evidence="2 3" key="1">
    <citation type="journal article" date="2018" name="Proc. R. Soc. B">
        <title>A non-coding region near Follistatin controls head colour polymorphism in the Gouldian finch.</title>
        <authorList>
            <person name="Toomey M.B."/>
            <person name="Marques C.I."/>
            <person name="Andrade P."/>
            <person name="Araujo P.M."/>
            <person name="Sabatino S."/>
            <person name="Gazda M.A."/>
            <person name="Afonso S."/>
            <person name="Lopes R.J."/>
            <person name="Corbo J.C."/>
            <person name="Carneiro M."/>
        </authorList>
    </citation>
    <scope>NUCLEOTIDE SEQUENCE [LARGE SCALE GENOMIC DNA]</scope>
    <source>
        <strain evidence="2">Red01</strain>
        <tissue evidence="2">Muscle</tissue>
    </source>
</reference>
<keyword evidence="1" id="KW-0732">Signal</keyword>
<feature type="chain" id="PRO_5017948767" evidence="1">
    <location>
        <begin position="17"/>
        <end position="165"/>
    </location>
</feature>